<evidence type="ECO:0000256" key="1">
    <source>
        <dbReference type="SAM" id="MobiDB-lite"/>
    </source>
</evidence>
<keyword evidence="3" id="KW-1185">Reference proteome</keyword>
<organism evidence="2 3">
    <name type="scientific">Steinernema carpocapsae</name>
    <name type="common">Entomopathogenic nematode</name>
    <dbReference type="NCBI Taxonomy" id="34508"/>
    <lineage>
        <taxon>Eukaryota</taxon>
        <taxon>Metazoa</taxon>
        <taxon>Ecdysozoa</taxon>
        <taxon>Nematoda</taxon>
        <taxon>Chromadorea</taxon>
        <taxon>Rhabditida</taxon>
        <taxon>Tylenchina</taxon>
        <taxon>Panagrolaimomorpha</taxon>
        <taxon>Strongyloidoidea</taxon>
        <taxon>Steinernematidae</taxon>
        <taxon>Steinernema</taxon>
    </lineage>
</organism>
<dbReference type="Proteomes" id="UP000298663">
    <property type="component" value="Unassembled WGS sequence"/>
</dbReference>
<sequence>MTVSSQEGTPTIPTGEPRRPFRSRNQDTAHYLRGSEQGERLPGHLVTGSARELCAASPQLRHPAAQQRRHLHLALCLQWKEDRKFDVHEMICEYKNKYCNFKSGPLLIRFDVCDISSEQC</sequence>
<feature type="region of interest" description="Disordered" evidence="1">
    <location>
        <begin position="1"/>
        <end position="24"/>
    </location>
</feature>
<name>A0A4U5P9H1_STECR</name>
<reference evidence="2 3" key="2">
    <citation type="journal article" date="2019" name="G3 (Bethesda)">
        <title>Hybrid Assembly of the Genome of the Entomopathogenic Nematode Steinernema carpocapsae Identifies the X-Chromosome.</title>
        <authorList>
            <person name="Serra L."/>
            <person name="Macchietto M."/>
            <person name="Macias-Munoz A."/>
            <person name="McGill C.J."/>
            <person name="Rodriguez I.M."/>
            <person name="Rodriguez B."/>
            <person name="Murad R."/>
            <person name="Mortazavi A."/>
        </authorList>
    </citation>
    <scope>NUCLEOTIDE SEQUENCE [LARGE SCALE GENOMIC DNA]</scope>
    <source>
        <strain evidence="2 3">ALL</strain>
    </source>
</reference>
<proteinExistence type="predicted"/>
<gene>
    <name evidence="2" type="ORF">L596_007453</name>
</gene>
<protein>
    <submittedName>
        <fullName evidence="2">Uncharacterized protein</fullName>
    </submittedName>
</protein>
<evidence type="ECO:0000313" key="3">
    <source>
        <dbReference type="Proteomes" id="UP000298663"/>
    </source>
</evidence>
<evidence type="ECO:0000313" key="2">
    <source>
        <dbReference type="EMBL" id="TKR92886.1"/>
    </source>
</evidence>
<dbReference type="EMBL" id="AZBU02000002">
    <property type="protein sequence ID" value="TKR92886.1"/>
    <property type="molecule type" value="Genomic_DNA"/>
</dbReference>
<dbReference type="AlphaFoldDB" id="A0A4U5P9H1"/>
<accession>A0A4U5P9H1</accession>
<reference evidence="2 3" key="1">
    <citation type="journal article" date="2015" name="Genome Biol.">
        <title>Comparative genomics of Steinernema reveals deeply conserved gene regulatory networks.</title>
        <authorList>
            <person name="Dillman A.R."/>
            <person name="Macchietto M."/>
            <person name="Porter C.F."/>
            <person name="Rogers A."/>
            <person name="Williams B."/>
            <person name="Antoshechkin I."/>
            <person name="Lee M.M."/>
            <person name="Goodwin Z."/>
            <person name="Lu X."/>
            <person name="Lewis E.E."/>
            <person name="Goodrich-Blair H."/>
            <person name="Stock S.P."/>
            <person name="Adams B.J."/>
            <person name="Sternberg P.W."/>
            <person name="Mortazavi A."/>
        </authorList>
    </citation>
    <scope>NUCLEOTIDE SEQUENCE [LARGE SCALE GENOMIC DNA]</scope>
    <source>
        <strain evidence="2 3">ALL</strain>
    </source>
</reference>
<feature type="compositionally biased region" description="Polar residues" evidence="1">
    <location>
        <begin position="1"/>
        <end position="12"/>
    </location>
</feature>
<comment type="caution">
    <text evidence="2">The sequence shown here is derived from an EMBL/GenBank/DDBJ whole genome shotgun (WGS) entry which is preliminary data.</text>
</comment>